<feature type="region of interest" description="Disordered" evidence="1">
    <location>
        <begin position="519"/>
        <end position="538"/>
    </location>
</feature>
<protein>
    <recommendedName>
        <fullName evidence="4">dTDP-glucose 4,6-dehydratase</fullName>
    </recommendedName>
</protein>
<gene>
    <name evidence="2" type="ORF">SAMN05421508_102376</name>
</gene>
<dbReference type="Pfam" id="PF05787">
    <property type="entry name" value="PhoX"/>
    <property type="match status" value="1"/>
</dbReference>
<organism evidence="2 3">
    <name type="scientific">Caenispirillum bisanense</name>
    <dbReference type="NCBI Taxonomy" id="414052"/>
    <lineage>
        <taxon>Bacteria</taxon>
        <taxon>Pseudomonadati</taxon>
        <taxon>Pseudomonadota</taxon>
        <taxon>Alphaproteobacteria</taxon>
        <taxon>Rhodospirillales</taxon>
        <taxon>Novispirillaceae</taxon>
        <taxon>Caenispirillum</taxon>
    </lineage>
</organism>
<dbReference type="SUPFAM" id="SSF63829">
    <property type="entry name" value="Calcium-dependent phosphotriesterase"/>
    <property type="match status" value="1"/>
</dbReference>
<reference evidence="3" key="1">
    <citation type="submission" date="2017-09" db="EMBL/GenBank/DDBJ databases">
        <authorList>
            <person name="Varghese N."/>
            <person name="Submissions S."/>
        </authorList>
    </citation>
    <scope>NUCLEOTIDE SEQUENCE [LARGE SCALE GENOMIC DNA]</scope>
    <source>
        <strain evidence="3">USBA 140</strain>
    </source>
</reference>
<feature type="compositionally biased region" description="Basic and acidic residues" evidence="1">
    <location>
        <begin position="519"/>
        <end position="537"/>
    </location>
</feature>
<keyword evidence="3" id="KW-1185">Reference proteome</keyword>
<name>A0A286GA42_9PROT</name>
<evidence type="ECO:0000256" key="1">
    <source>
        <dbReference type="SAM" id="MobiDB-lite"/>
    </source>
</evidence>
<proteinExistence type="predicted"/>
<accession>A0A286GA42</accession>
<dbReference type="PROSITE" id="PS51318">
    <property type="entry name" value="TAT"/>
    <property type="match status" value="1"/>
</dbReference>
<dbReference type="EMBL" id="OCNJ01000002">
    <property type="protein sequence ID" value="SOD92322.1"/>
    <property type="molecule type" value="Genomic_DNA"/>
</dbReference>
<sequence>MSDTTEIKSGRAYDLSEDAGVNEPAVPTIGDLIATRFSRRAALKGLSVAAAMTAVGGAVGASVSRGALAATQASTLAFKELPHGYDETMHVAEGYDAKVLIGWGDKVLADAPAFDVDAQTAAAQAKQFGYNNDYIGYFPLPQGSTTSDHGLLAINHEYTDRQLMFKGIGPDDIAAQTKEMIDIEMAAHGHSVIEVKKGADGWNVVDGSKYARRITTSDTEMELTGPAAGHARLQTAADPSGRKVVGTVNNCAGGETPWGTVLIAEENFHGYFTGKIQAVHEVKDGDTAESIAKALSEKAGRAVTVAEVEKLTKGKIEAGKKVKLNVHPEARNYARYGITDEPWYGWANFHDRFDLDKVPNEANRFGWMVEFDPYDPTSMPKKRTALGRMKHEGATTIVNNDGRLIVYTGDDERFEYIYKFVSNGKVSNDRAANSALLDDGTLFVAKLEADGSLLWLPLVHGTGPLTAENGFDSQADVLIETRRAADLLGATPMDRPEDVEPNPVTGTVFANLTNNTKRKDAQVDKANPRPANEHGHVIEMIPPGDRGRAKNHAAQDFTWEIFLLAGNPADAAHGAQYAEGVTANGWLSCPDNMAFDKQGRIWITTDGAPKAGLADGVWAADVEGHGRALTRHFFRTPVGAEMCGPCFTPDSTTLFVAVQHPGDEKGSTFDTPTTRWPDFKDGMPPRPAVVAITKIGGGEIGS</sequence>
<dbReference type="RefSeq" id="WP_245913386.1">
    <property type="nucleotide sequence ID" value="NZ_OCNJ01000002.1"/>
</dbReference>
<dbReference type="Proteomes" id="UP000219621">
    <property type="component" value="Unassembled WGS sequence"/>
</dbReference>
<evidence type="ECO:0000313" key="2">
    <source>
        <dbReference type="EMBL" id="SOD92322.1"/>
    </source>
</evidence>
<evidence type="ECO:0008006" key="4">
    <source>
        <dbReference type="Google" id="ProtNLM"/>
    </source>
</evidence>
<dbReference type="AlphaFoldDB" id="A0A286GA42"/>
<dbReference type="InterPro" id="IPR008557">
    <property type="entry name" value="PhoX"/>
</dbReference>
<dbReference type="PANTHER" id="PTHR35399">
    <property type="entry name" value="SLR8030 PROTEIN"/>
    <property type="match status" value="1"/>
</dbReference>
<dbReference type="PANTHER" id="PTHR35399:SF2">
    <property type="entry name" value="DUF839 DOMAIN-CONTAINING PROTEIN"/>
    <property type="match status" value="1"/>
</dbReference>
<dbReference type="InterPro" id="IPR006311">
    <property type="entry name" value="TAT_signal"/>
</dbReference>
<evidence type="ECO:0000313" key="3">
    <source>
        <dbReference type="Proteomes" id="UP000219621"/>
    </source>
</evidence>